<comment type="similarity">
    <text evidence="3">Belongs to the TVP38/TMEM64 family.</text>
</comment>
<evidence type="ECO:0000256" key="6">
    <source>
        <dbReference type="ARBA" id="ARBA00022692"/>
    </source>
</evidence>
<accession>A0AAE0U8S9</accession>
<evidence type="ECO:0000313" key="13">
    <source>
        <dbReference type="EMBL" id="KAK3394704.1"/>
    </source>
</evidence>
<evidence type="ECO:0000256" key="9">
    <source>
        <dbReference type="ARBA" id="ARBA00023136"/>
    </source>
</evidence>
<sequence length="455" mass="48994">MPPPPPPPTAVDERGRILGGDDNHYHTDDDTNTMFPKLPADDMPSHRRSTSLSSNSTAASDRAPPPWTARQQAPPLSGSRRLSNRTPYSLRQQQDAAAEAAEQSLLAQAIRTGKSLLIKAWVFFLSLSPIQQGLVVVGCIVLGVLGLVMLIYSHRIFAILGPIAQRWRELPGGWAIVWALCFISAFPPLIGYSSTVTIAGFVYGFPMGWPIVATATVAGSTAAFYTSRGVFSGYVHRLVGSDRRFVALGQVLRRDGVGVLAMIRLCPLPYSLSNGFLATVGSIKPLTFASATALATPKLLVHVFIGSRLALLVESGDKMSTGDRVINYASMAFGGLIGFGVGLVIYRRTMKRAAEIAREVGDEEGLDGLDEEMVADPRDSRGDYGDYDDDDTAENSRLMRARGGPGAVVPIAEQDAAALMMDDDDISLWGTDTGYHDSWEDGNDKHGLVVNGVKR</sequence>
<evidence type="ECO:0000256" key="1">
    <source>
        <dbReference type="ARBA" id="ARBA00002978"/>
    </source>
</evidence>
<keyword evidence="6 11" id="KW-0812">Transmembrane</keyword>
<comment type="function">
    <text evidence="1">Golgi membrane protein involved in vesicular trafficking and spindle migration.</text>
</comment>
<dbReference type="PANTHER" id="PTHR47549">
    <property type="entry name" value="GOLGI APPARATUS MEMBRANE PROTEIN TVP38-RELATED"/>
    <property type="match status" value="1"/>
</dbReference>
<feature type="compositionally biased region" description="Low complexity" evidence="10">
    <location>
        <begin position="50"/>
        <end position="60"/>
    </location>
</feature>
<evidence type="ECO:0000256" key="3">
    <source>
        <dbReference type="ARBA" id="ARBA00008640"/>
    </source>
</evidence>
<dbReference type="Pfam" id="PF09335">
    <property type="entry name" value="VTT_dom"/>
    <property type="match status" value="1"/>
</dbReference>
<comment type="caution">
    <text evidence="13">The sequence shown here is derived from an EMBL/GenBank/DDBJ whole genome shotgun (WGS) entry which is preliminary data.</text>
</comment>
<feature type="compositionally biased region" description="Basic and acidic residues" evidence="10">
    <location>
        <begin position="375"/>
        <end position="384"/>
    </location>
</feature>
<keyword evidence="14" id="KW-1185">Reference proteome</keyword>
<feature type="region of interest" description="Disordered" evidence="10">
    <location>
        <begin position="1"/>
        <end position="94"/>
    </location>
</feature>
<evidence type="ECO:0000256" key="7">
    <source>
        <dbReference type="ARBA" id="ARBA00022989"/>
    </source>
</evidence>
<dbReference type="PANTHER" id="PTHR47549:SF1">
    <property type="entry name" value="GOLGI APPARATUS MEMBRANE PROTEIN TVP38"/>
    <property type="match status" value="1"/>
</dbReference>
<dbReference type="GO" id="GO:0000139">
    <property type="term" value="C:Golgi membrane"/>
    <property type="evidence" value="ECO:0007669"/>
    <property type="project" value="UniProtKB-SubCell"/>
</dbReference>
<feature type="region of interest" description="Disordered" evidence="10">
    <location>
        <begin position="367"/>
        <end position="392"/>
    </location>
</feature>
<keyword evidence="7 11" id="KW-1133">Transmembrane helix</keyword>
<feature type="transmembrane region" description="Helical" evidence="11">
    <location>
        <begin position="173"/>
        <end position="203"/>
    </location>
</feature>
<evidence type="ECO:0000256" key="2">
    <source>
        <dbReference type="ARBA" id="ARBA00004653"/>
    </source>
</evidence>
<proteinExistence type="inferred from homology"/>
<keyword evidence="9 11" id="KW-0472">Membrane</keyword>
<evidence type="ECO:0000256" key="8">
    <source>
        <dbReference type="ARBA" id="ARBA00023034"/>
    </source>
</evidence>
<evidence type="ECO:0000313" key="14">
    <source>
        <dbReference type="Proteomes" id="UP001285441"/>
    </source>
</evidence>
<evidence type="ECO:0000256" key="5">
    <source>
        <dbReference type="ARBA" id="ARBA00020673"/>
    </source>
</evidence>
<feature type="compositionally biased region" description="Basic and acidic residues" evidence="10">
    <location>
        <begin position="11"/>
        <end position="29"/>
    </location>
</feature>
<feature type="transmembrane region" description="Helical" evidence="11">
    <location>
        <begin position="325"/>
        <end position="346"/>
    </location>
</feature>
<feature type="compositionally biased region" description="Polar residues" evidence="10">
    <location>
        <begin position="80"/>
        <end position="91"/>
    </location>
</feature>
<dbReference type="Proteomes" id="UP001285441">
    <property type="component" value="Unassembled WGS sequence"/>
</dbReference>
<reference evidence="13" key="1">
    <citation type="journal article" date="2023" name="Mol. Phylogenet. Evol.">
        <title>Genome-scale phylogeny and comparative genomics of the fungal order Sordariales.</title>
        <authorList>
            <person name="Hensen N."/>
            <person name="Bonometti L."/>
            <person name="Westerberg I."/>
            <person name="Brannstrom I.O."/>
            <person name="Guillou S."/>
            <person name="Cros-Aarteil S."/>
            <person name="Calhoun S."/>
            <person name="Haridas S."/>
            <person name="Kuo A."/>
            <person name="Mondo S."/>
            <person name="Pangilinan J."/>
            <person name="Riley R."/>
            <person name="LaButti K."/>
            <person name="Andreopoulos B."/>
            <person name="Lipzen A."/>
            <person name="Chen C."/>
            <person name="Yan M."/>
            <person name="Daum C."/>
            <person name="Ng V."/>
            <person name="Clum A."/>
            <person name="Steindorff A."/>
            <person name="Ohm R.A."/>
            <person name="Martin F."/>
            <person name="Silar P."/>
            <person name="Natvig D.O."/>
            <person name="Lalanne C."/>
            <person name="Gautier V."/>
            <person name="Ament-Velasquez S.L."/>
            <person name="Kruys A."/>
            <person name="Hutchinson M.I."/>
            <person name="Powell A.J."/>
            <person name="Barry K."/>
            <person name="Miller A.N."/>
            <person name="Grigoriev I.V."/>
            <person name="Debuchy R."/>
            <person name="Gladieux P."/>
            <person name="Hiltunen Thoren M."/>
            <person name="Johannesson H."/>
        </authorList>
    </citation>
    <scope>NUCLEOTIDE SEQUENCE</scope>
    <source>
        <strain evidence="13">CBS 232.78</strain>
    </source>
</reference>
<comment type="subcellular location">
    <subcellularLocation>
        <location evidence="2">Golgi apparatus membrane</location>
        <topology evidence="2">Multi-pass membrane protein</topology>
    </subcellularLocation>
</comment>
<dbReference type="InterPro" id="IPR051076">
    <property type="entry name" value="Golgi_membrane_TVP38/TMEM64"/>
</dbReference>
<name>A0AAE0U8S9_9PEZI</name>
<protein>
    <recommendedName>
        <fullName evidence="4">Golgi apparatus membrane protein TVP38</fullName>
    </recommendedName>
    <alternativeName>
        <fullName evidence="5">Golgi apparatus membrane protein tvp38</fullName>
    </alternativeName>
</protein>
<evidence type="ECO:0000259" key="12">
    <source>
        <dbReference type="Pfam" id="PF09335"/>
    </source>
</evidence>
<evidence type="ECO:0000256" key="10">
    <source>
        <dbReference type="SAM" id="MobiDB-lite"/>
    </source>
</evidence>
<evidence type="ECO:0000256" key="4">
    <source>
        <dbReference type="ARBA" id="ARBA00013533"/>
    </source>
</evidence>
<feature type="transmembrane region" description="Helical" evidence="11">
    <location>
        <begin position="209"/>
        <end position="227"/>
    </location>
</feature>
<dbReference type="InterPro" id="IPR032816">
    <property type="entry name" value="VTT_dom"/>
</dbReference>
<keyword evidence="8" id="KW-0333">Golgi apparatus</keyword>
<organism evidence="13 14">
    <name type="scientific">Podospora didyma</name>
    <dbReference type="NCBI Taxonomy" id="330526"/>
    <lineage>
        <taxon>Eukaryota</taxon>
        <taxon>Fungi</taxon>
        <taxon>Dikarya</taxon>
        <taxon>Ascomycota</taxon>
        <taxon>Pezizomycotina</taxon>
        <taxon>Sordariomycetes</taxon>
        <taxon>Sordariomycetidae</taxon>
        <taxon>Sordariales</taxon>
        <taxon>Podosporaceae</taxon>
        <taxon>Podospora</taxon>
    </lineage>
</organism>
<dbReference type="AlphaFoldDB" id="A0AAE0U8S9"/>
<dbReference type="GO" id="GO:0016192">
    <property type="term" value="P:vesicle-mediated transport"/>
    <property type="evidence" value="ECO:0007669"/>
    <property type="project" value="TreeGrafter"/>
</dbReference>
<reference evidence="13" key="2">
    <citation type="submission" date="2023-06" db="EMBL/GenBank/DDBJ databases">
        <authorList>
            <consortium name="Lawrence Berkeley National Laboratory"/>
            <person name="Haridas S."/>
            <person name="Hensen N."/>
            <person name="Bonometti L."/>
            <person name="Westerberg I."/>
            <person name="Brannstrom I.O."/>
            <person name="Guillou S."/>
            <person name="Cros-Aarteil S."/>
            <person name="Calhoun S."/>
            <person name="Kuo A."/>
            <person name="Mondo S."/>
            <person name="Pangilinan J."/>
            <person name="Riley R."/>
            <person name="LaButti K."/>
            <person name="Andreopoulos B."/>
            <person name="Lipzen A."/>
            <person name="Chen C."/>
            <person name="Yanf M."/>
            <person name="Daum C."/>
            <person name="Ng V."/>
            <person name="Clum A."/>
            <person name="Steindorff A."/>
            <person name="Ohm R."/>
            <person name="Martin F."/>
            <person name="Silar P."/>
            <person name="Natvig D."/>
            <person name="Lalanne C."/>
            <person name="Gautier V."/>
            <person name="Ament-velasquez S.L."/>
            <person name="Kruys A."/>
            <person name="Hutchinson M.I."/>
            <person name="Powell A.J."/>
            <person name="Barry K."/>
            <person name="Miller A.N."/>
            <person name="Grigoriev I.V."/>
            <person name="Debuchy R."/>
            <person name="Gladieux P."/>
            <person name="Thoren M.H."/>
            <person name="Johannesson H."/>
        </authorList>
    </citation>
    <scope>NUCLEOTIDE SEQUENCE</scope>
    <source>
        <strain evidence="13">CBS 232.78</strain>
    </source>
</reference>
<dbReference type="GO" id="GO:0000022">
    <property type="term" value="P:mitotic spindle elongation"/>
    <property type="evidence" value="ECO:0007669"/>
    <property type="project" value="TreeGrafter"/>
</dbReference>
<gene>
    <name evidence="13" type="ORF">B0H63DRAFT_55519</name>
</gene>
<dbReference type="EMBL" id="JAULSW010000001">
    <property type="protein sequence ID" value="KAK3394704.1"/>
    <property type="molecule type" value="Genomic_DNA"/>
</dbReference>
<feature type="domain" description="VTT" evidence="12">
    <location>
        <begin position="193"/>
        <end position="307"/>
    </location>
</feature>
<feature type="transmembrane region" description="Helical" evidence="11">
    <location>
        <begin position="133"/>
        <end position="152"/>
    </location>
</feature>
<evidence type="ECO:0000256" key="11">
    <source>
        <dbReference type="SAM" id="Phobius"/>
    </source>
</evidence>